<dbReference type="InterPro" id="IPR000537">
    <property type="entry name" value="UbiA_prenyltransferase"/>
</dbReference>
<dbReference type="GO" id="GO:0016765">
    <property type="term" value="F:transferase activity, transferring alkyl or aryl (other than methyl) groups"/>
    <property type="evidence" value="ECO:0007669"/>
    <property type="project" value="InterPro"/>
</dbReference>
<evidence type="ECO:0000256" key="5">
    <source>
        <dbReference type="SAM" id="Phobius"/>
    </source>
</evidence>
<keyword evidence="4 5" id="KW-0472">Membrane</keyword>
<accession>A0A2V1D2N7</accession>
<evidence type="ECO:0008006" key="8">
    <source>
        <dbReference type="Google" id="ProtNLM"/>
    </source>
</evidence>
<gene>
    <name evidence="6" type="ORF">DM02DRAFT_702578</name>
</gene>
<evidence type="ECO:0000313" key="7">
    <source>
        <dbReference type="Proteomes" id="UP000244855"/>
    </source>
</evidence>
<feature type="transmembrane region" description="Helical" evidence="5">
    <location>
        <begin position="115"/>
        <end position="133"/>
    </location>
</feature>
<keyword evidence="3 5" id="KW-1133">Transmembrane helix</keyword>
<dbReference type="Proteomes" id="UP000244855">
    <property type="component" value="Unassembled WGS sequence"/>
</dbReference>
<evidence type="ECO:0000256" key="4">
    <source>
        <dbReference type="ARBA" id="ARBA00023136"/>
    </source>
</evidence>
<proteinExistence type="predicted"/>
<evidence type="ECO:0000256" key="2">
    <source>
        <dbReference type="ARBA" id="ARBA00022692"/>
    </source>
</evidence>
<name>A0A2V1D2N7_9PLEO</name>
<dbReference type="InterPro" id="IPR044878">
    <property type="entry name" value="UbiA_sf"/>
</dbReference>
<comment type="subcellular location">
    <subcellularLocation>
        <location evidence="1">Membrane</location>
        <topology evidence="1">Multi-pass membrane protein</topology>
    </subcellularLocation>
</comment>
<organism evidence="6 7">
    <name type="scientific">Periconia macrospinosa</name>
    <dbReference type="NCBI Taxonomy" id="97972"/>
    <lineage>
        <taxon>Eukaryota</taxon>
        <taxon>Fungi</taxon>
        <taxon>Dikarya</taxon>
        <taxon>Ascomycota</taxon>
        <taxon>Pezizomycotina</taxon>
        <taxon>Dothideomycetes</taxon>
        <taxon>Pleosporomycetidae</taxon>
        <taxon>Pleosporales</taxon>
        <taxon>Massarineae</taxon>
        <taxon>Periconiaceae</taxon>
        <taxon>Periconia</taxon>
    </lineage>
</organism>
<keyword evidence="2 5" id="KW-0812">Transmembrane</keyword>
<evidence type="ECO:0000256" key="3">
    <source>
        <dbReference type="ARBA" id="ARBA00022989"/>
    </source>
</evidence>
<protein>
    <recommendedName>
        <fullName evidence="8">UbiA prenyltransferase</fullName>
    </recommendedName>
</protein>
<dbReference type="OrthoDB" id="434972at2759"/>
<dbReference type="PANTHER" id="PTHR42723:SF1">
    <property type="entry name" value="CHLOROPHYLL SYNTHASE, CHLOROPLASTIC"/>
    <property type="match status" value="1"/>
</dbReference>
<reference evidence="6 7" key="1">
    <citation type="journal article" date="2018" name="Sci. Rep.">
        <title>Comparative genomics provides insights into the lifestyle and reveals functional heterogeneity of dark septate endophytic fungi.</title>
        <authorList>
            <person name="Knapp D.G."/>
            <person name="Nemeth J.B."/>
            <person name="Barry K."/>
            <person name="Hainaut M."/>
            <person name="Henrissat B."/>
            <person name="Johnson J."/>
            <person name="Kuo A."/>
            <person name="Lim J.H.P."/>
            <person name="Lipzen A."/>
            <person name="Nolan M."/>
            <person name="Ohm R.A."/>
            <person name="Tamas L."/>
            <person name="Grigoriev I.V."/>
            <person name="Spatafora J.W."/>
            <person name="Nagy L.G."/>
            <person name="Kovacs G.M."/>
        </authorList>
    </citation>
    <scope>NUCLEOTIDE SEQUENCE [LARGE SCALE GENOMIC DNA]</scope>
    <source>
        <strain evidence="6 7">DSE2036</strain>
    </source>
</reference>
<dbReference type="Gene3D" id="1.10.357.140">
    <property type="entry name" value="UbiA prenyltransferase"/>
    <property type="match status" value="1"/>
</dbReference>
<feature type="transmembrane region" description="Helical" evidence="5">
    <location>
        <begin position="188"/>
        <end position="208"/>
    </location>
</feature>
<dbReference type="PANTHER" id="PTHR42723">
    <property type="entry name" value="CHLOROPHYLL SYNTHASE"/>
    <property type="match status" value="1"/>
</dbReference>
<evidence type="ECO:0000313" key="6">
    <source>
        <dbReference type="EMBL" id="PVH91879.1"/>
    </source>
</evidence>
<dbReference type="CDD" id="cd13965">
    <property type="entry name" value="PT_UbiA_3"/>
    <property type="match status" value="1"/>
</dbReference>
<dbReference type="AlphaFoldDB" id="A0A2V1D2N7"/>
<dbReference type="EMBL" id="KZ805762">
    <property type="protein sequence ID" value="PVH91879.1"/>
    <property type="molecule type" value="Genomic_DNA"/>
</dbReference>
<feature type="transmembrane region" description="Helical" evidence="5">
    <location>
        <begin position="254"/>
        <end position="271"/>
    </location>
</feature>
<evidence type="ECO:0000256" key="1">
    <source>
        <dbReference type="ARBA" id="ARBA00004141"/>
    </source>
</evidence>
<dbReference type="GO" id="GO:0016020">
    <property type="term" value="C:membrane"/>
    <property type="evidence" value="ECO:0007669"/>
    <property type="project" value="UniProtKB-SubCell"/>
</dbReference>
<feature type="transmembrane region" description="Helical" evidence="5">
    <location>
        <begin position="283"/>
        <end position="302"/>
    </location>
</feature>
<keyword evidence="7" id="KW-1185">Reference proteome</keyword>
<sequence length="317" mass="35439">MHRGSTLLRIRTQLCYEAYTIWLFTRSDLKTIVIPKSIFGVLGALSRSNLVTHASDSVQNSIARAPLVVLWVWIVLLPFNIDNQRRAEAIEEDKVNRPWRPLPSKRLTPRHASQIMLIGHIVGIAYCLIVGGLRQKLVGIVLGWVYNELGAADRSCIGKNAVNALGYVTFSMGAISVAADGSFTACGLQWFVMIGCVVFTTVQMQDLTDMEGDSLRGRRTVPLVIGSRPCRWSIAVLVPFWTLAAAWFWGTVSLPAVLSGFAAISVCWRVLRKANILEDRLTFRVWNLWIVTMYAMPLANGVNPWSYWLARSHGYES</sequence>
<dbReference type="InterPro" id="IPR050475">
    <property type="entry name" value="Prenyltransferase_related"/>
</dbReference>
<dbReference type="Pfam" id="PF01040">
    <property type="entry name" value="UbiA"/>
    <property type="match status" value="1"/>
</dbReference>